<proteinExistence type="predicted"/>
<keyword evidence="6" id="KW-1185">Reference proteome</keyword>
<evidence type="ECO:0000256" key="1">
    <source>
        <dbReference type="ARBA" id="ARBA00023015"/>
    </source>
</evidence>
<keyword evidence="2" id="KW-0238">DNA-binding</keyword>
<dbReference type="Proteomes" id="UP001196509">
    <property type="component" value="Unassembled WGS sequence"/>
</dbReference>
<gene>
    <name evidence="5" type="ORF">K1W69_18580</name>
</gene>
<dbReference type="AlphaFoldDB" id="A0AAE2ZRM2"/>
<accession>A0AAE2ZRM2</accession>
<evidence type="ECO:0000259" key="4">
    <source>
        <dbReference type="PROSITE" id="PS50949"/>
    </source>
</evidence>
<reference evidence="5" key="1">
    <citation type="submission" date="2021-08" db="EMBL/GenBank/DDBJ databases">
        <title>Hoeflea bacterium WL0058 sp. nov., isolated from the sediment.</title>
        <authorList>
            <person name="Wang L."/>
            <person name="Zhang D."/>
        </authorList>
    </citation>
    <scope>NUCLEOTIDE SEQUENCE</scope>
    <source>
        <strain evidence="5">WL0058</strain>
    </source>
</reference>
<dbReference type="EMBL" id="JAICBX010000003">
    <property type="protein sequence ID" value="MBW8639208.1"/>
    <property type="molecule type" value="Genomic_DNA"/>
</dbReference>
<sequence>MSARQKYMTKSEIAAQFIQEQILSGEAPAGTQITTKAVSSAIGMSETPVREAIKSLAAEGWLTHAAHHGTVVATLNSGQISEIFELRGLLNQQAVKRGQSSFGAERMAKIDENIARSEKAVADNDHSAYSGLNREFHDLLCNTPEAEWTYRMFSILQGQSAVFRHGFRAIPDGLRKSLDAHLAIREALAKGHFEDAARLAYEDEVSAGQRLIDTLRHEDGQDHS</sequence>
<organism evidence="5 6">
    <name type="scientific">Flavimaribacter sediminis</name>
    <dbReference type="NCBI Taxonomy" id="2865987"/>
    <lineage>
        <taxon>Bacteria</taxon>
        <taxon>Pseudomonadati</taxon>
        <taxon>Pseudomonadota</taxon>
        <taxon>Alphaproteobacteria</taxon>
        <taxon>Hyphomicrobiales</taxon>
        <taxon>Rhizobiaceae</taxon>
        <taxon>Flavimaribacter</taxon>
    </lineage>
</organism>
<dbReference type="InterPro" id="IPR008920">
    <property type="entry name" value="TF_FadR/GntR_C"/>
</dbReference>
<dbReference type="InterPro" id="IPR000524">
    <property type="entry name" value="Tscrpt_reg_HTH_GntR"/>
</dbReference>
<dbReference type="SUPFAM" id="SSF48008">
    <property type="entry name" value="GntR ligand-binding domain-like"/>
    <property type="match status" value="1"/>
</dbReference>
<dbReference type="GO" id="GO:0003677">
    <property type="term" value="F:DNA binding"/>
    <property type="evidence" value="ECO:0007669"/>
    <property type="project" value="UniProtKB-KW"/>
</dbReference>
<keyword evidence="3" id="KW-0804">Transcription</keyword>
<dbReference type="GO" id="GO:0003700">
    <property type="term" value="F:DNA-binding transcription factor activity"/>
    <property type="evidence" value="ECO:0007669"/>
    <property type="project" value="InterPro"/>
</dbReference>
<evidence type="ECO:0000256" key="2">
    <source>
        <dbReference type="ARBA" id="ARBA00023125"/>
    </source>
</evidence>
<dbReference type="InterPro" id="IPR011711">
    <property type="entry name" value="GntR_C"/>
</dbReference>
<dbReference type="PANTHER" id="PTHR43537">
    <property type="entry name" value="TRANSCRIPTIONAL REGULATOR, GNTR FAMILY"/>
    <property type="match status" value="1"/>
</dbReference>
<dbReference type="InterPro" id="IPR036390">
    <property type="entry name" value="WH_DNA-bd_sf"/>
</dbReference>
<dbReference type="SUPFAM" id="SSF46785">
    <property type="entry name" value="Winged helix' DNA-binding domain"/>
    <property type="match status" value="1"/>
</dbReference>
<dbReference type="PANTHER" id="PTHR43537:SF51">
    <property type="entry name" value="HTH-TYPE TRANSCRIPTIONAL REGULATOR LGOR-RELATED"/>
    <property type="match status" value="1"/>
</dbReference>
<evidence type="ECO:0000256" key="3">
    <source>
        <dbReference type="ARBA" id="ARBA00023163"/>
    </source>
</evidence>
<dbReference type="PROSITE" id="PS50949">
    <property type="entry name" value="HTH_GNTR"/>
    <property type="match status" value="1"/>
</dbReference>
<keyword evidence="1" id="KW-0805">Transcription regulation</keyword>
<dbReference type="SMART" id="SM00345">
    <property type="entry name" value="HTH_GNTR"/>
    <property type="match status" value="1"/>
</dbReference>
<comment type="caution">
    <text evidence="5">The sequence shown here is derived from an EMBL/GenBank/DDBJ whole genome shotgun (WGS) entry which is preliminary data.</text>
</comment>
<dbReference type="Gene3D" id="1.10.10.10">
    <property type="entry name" value="Winged helix-like DNA-binding domain superfamily/Winged helix DNA-binding domain"/>
    <property type="match status" value="1"/>
</dbReference>
<dbReference type="Pfam" id="PF07729">
    <property type="entry name" value="FCD"/>
    <property type="match status" value="1"/>
</dbReference>
<feature type="domain" description="HTH gntR-type" evidence="4">
    <location>
        <begin position="8"/>
        <end position="75"/>
    </location>
</feature>
<dbReference type="Gene3D" id="1.20.120.530">
    <property type="entry name" value="GntR ligand-binding domain-like"/>
    <property type="match status" value="1"/>
</dbReference>
<dbReference type="RefSeq" id="WP_220229910.1">
    <property type="nucleotide sequence ID" value="NZ_JAICBX010000003.1"/>
</dbReference>
<dbReference type="Pfam" id="PF00392">
    <property type="entry name" value="GntR"/>
    <property type="match status" value="1"/>
</dbReference>
<evidence type="ECO:0000313" key="5">
    <source>
        <dbReference type="EMBL" id="MBW8639208.1"/>
    </source>
</evidence>
<dbReference type="InterPro" id="IPR036388">
    <property type="entry name" value="WH-like_DNA-bd_sf"/>
</dbReference>
<protein>
    <submittedName>
        <fullName evidence="5">GntR family transcriptional regulator</fullName>
    </submittedName>
</protein>
<name>A0AAE2ZRM2_9HYPH</name>
<evidence type="ECO:0000313" key="6">
    <source>
        <dbReference type="Proteomes" id="UP001196509"/>
    </source>
</evidence>